<dbReference type="AlphaFoldDB" id="A0A3P3QKX1"/>
<keyword evidence="3" id="KW-1185">Reference proteome</keyword>
<organism evidence="2 3">
    <name type="scientific">Rheinheimera mesophila</name>
    <dbReference type="NCBI Taxonomy" id="1547515"/>
    <lineage>
        <taxon>Bacteria</taxon>
        <taxon>Pseudomonadati</taxon>
        <taxon>Pseudomonadota</taxon>
        <taxon>Gammaproteobacteria</taxon>
        <taxon>Chromatiales</taxon>
        <taxon>Chromatiaceae</taxon>
        <taxon>Rheinheimera</taxon>
    </lineage>
</organism>
<evidence type="ECO:0000313" key="3">
    <source>
        <dbReference type="Proteomes" id="UP000276260"/>
    </source>
</evidence>
<name>A0A3P3QKX1_9GAMM</name>
<feature type="transmembrane region" description="Helical" evidence="1">
    <location>
        <begin position="25"/>
        <end position="47"/>
    </location>
</feature>
<comment type="caution">
    <text evidence="2">The sequence shown here is derived from an EMBL/GenBank/DDBJ whole genome shotgun (WGS) entry which is preliminary data.</text>
</comment>
<accession>A0A3P3QKX1</accession>
<sequence>MVFEQTPAPLTVPSEDNTMLCAKKLYTLLAAALVILMLTGSKAVFALELSAEAERYSSVSSFLQQGNAKTNHYSGIYLRVSPKLAGQYNYLQEGRKKLQLKDQAFMVSASGLFYKVEQQRNGEYWISIRPIYQDKLDAKAAVKAVKLV</sequence>
<evidence type="ECO:0000313" key="2">
    <source>
        <dbReference type="EMBL" id="RRJ21130.1"/>
    </source>
</evidence>
<dbReference type="Proteomes" id="UP000276260">
    <property type="component" value="Unassembled WGS sequence"/>
</dbReference>
<keyword evidence="1" id="KW-1133">Transmembrane helix</keyword>
<dbReference type="RefSeq" id="WP_125060856.1">
    <property type="nucleotide sequence ID" value="NZ_LAVS01000020.1"/>
</dbReference>
<proteinExistence type="predicted"/>
<evidence type="ECO:0000256" key="1">
    <source>
        <dbReference type="SAM" id="Phobius"/>
    </source>
</evidence>
<reference evidence="2 3" key="1">
    <citation type="submission" date="2018-11" db="EMBL/GenBank/DDBJ databases">
        <title>Draft genome analysis of Rheinheimera mesophila isolated from an industrial waste site.</title>
        <authorList>
            <person name="Yu Q."/>
            <person name="Qi Y."/>
            <person name="Zhang H."/>
            <person name="Lu Y."/>
            <person name="Pu J."/>
        </authorList>
    </citation>
    <scope>NUCLEOTIDE SEQUENCE [LARGE SCALE GENOMIC DNA]</scope>
    <source>
        <strain evidence="2 3">IITR13</strain>
    </source>
</reference>
<keyword evidence="1" id="KW-0812">Transmembrane</keyword>
<protein>
    <submittedName>
        <fullName evidence="2">Uncharacterized protein</fullName>
    </submittedName>
</protein>
<dbReference type="EMBL" id="RRCF01000002">
    <property type="protein sequence ID" value="RRJ21130.1"/>
    <property type="molecule type" value="Genomic_DNA"/>
</dbReference>
<gene>
    <name evidence="2" type="ORF">EIK76_09590</name>
</gene>
<keyword evidence="1" id="KW-0472">Membrane</keyword>